<gene>
    <name evidence="14" type="ORF">BG53_06015</name>
</gene>
<dbReference type="EC" id="2.7.13.3" evidence="3"/>
<comment type="catalytic activity">
    <reaction evidence="1">
        <text>ATP + protein L-histidine = ADP + protein N-phospho-L-histidine.</text>
        <dbReference type="EC" id="2.7.13.3"/>
    </reaction>
</comment>
<keyword evidence="12" id="KW-0812">Transmembrane</keyword>
<keyword evidence="10 12" id="KW-0472">Membrane</keyword>
<feature type="transmembrane region" description="Helical" evidence="12">
    <location>
        <begin position="128"/>
        <end position="149"/>
    </location>
</feature>
<dbReference type="InterPro" id="IPR011623">
    <property type="entry name" value="7TMR_DISM_rcpt_extracell_dom1"/>
</dbReference>
<reference evidence="14 15" key="1">
    <citation type="submission" date="2014-02" db="EMBL/GenBank/DDBJ databases">
        <title>Genome sequence of Paenibacillus darwinianus reveals adaptive mechanisms for survival in Antarctic soils.</title>
        <authorList>
            <person name="Dsouza M."/>
            <person name="Taylor M.W."/>
            <person name="Turner S.J."/>
            <person name="Aislabie J."/>
        </authorList>
    </citation>
    <scope>NUCLEOTIDE SEQUENCE [LARGE SCALE GENOMIC DNA]</scope>
    <source>
        <strain evidence="14 15">CE1</strain>
    </source>
</reference>
<dbReference type="OrthoDB" id="9809348at2"/>
<dbReference type="GO" id="GO:0000155">
    <property type="term" value="F:phosphorelay sensor kinase activity"/>
    <property type="evidence" value="ECO:0007669"/>
    <property type="project" value="InterPro"/>
</dbReference>
<evidence type="ECO:0000256" key="3">
    <source>
        <dbReference type="ARBA" id="ARBA00012438"/>
    </source>
</evidence>
<proteinExistence type="predicted"/>
<evidence type="ECO:0000256" key="10">
    <source>
        <dbReference type="ARBA" id="ARBA00023136"/>
    </source>
</evidence>
<dbReference type="PROSITE" id="PS50109">
    <property type="entry name" value="HIS_KIN"/>
    <property type="match status" value="1"/>
</dbReference>
<dbReference type="PANTHER" id="PTHR45453">
    <property type="entry name" value="PHOSPHATE REGULON SENSOR PROTEIN PHOR"/>
    <property type="match status" value="1"/>
</dbReference>
<dbReference type="Pfam" id="PF07695">
    <property type="entry name" value="7TMR-DISM_7TM"/>
    <property type="match status" value="1"/>
</dbReference>
<dbReference type="GO" id="GO:0005886">
    <property type="term" value="C:plasma membrane"/>
    <property type="evidence" value="ECO:0007669"/>
    <property type="project" value="UniProtKB-SubCell"/>
</dbReference>
<dbReference type="InterPro" id="IPR003661">
    <property type="entry name" value="HisK_dim/P_dom"/>
</dbReference>
<dbReference type="SMART" id="SM00388">
    <property type="entry name" value="HisKA"/>
    <property type="match status" value="1"/>
</dbReference>
<dbReference type="FunFam" id="3.30.565.10:FF:000006">
    <property type="entry name" value="Sensor histidine kinase WalK"/>
    <property type="match status" value="1"/>
</dbReference>
<keyword evidence="12" id="KW-1133">Transmembrane helix</keyword>
<evidence type="ECO:0000256" key="9">
    <source>
        <dbReference type="ARBA" id="ARBA00023012"/>
    </source>
</evidence>
<keyword evidence="7 14" id="KW-0418">Kinase</keyword>
<keyword evidence="5" id="KW-0808">Transferase</keyword>
<protein>
    <recommendedName>
        <fullName evidence="3">histidine kinase</fullName>
        <ecNumber evidence="3">2.7.13.3</ecNumber>
    </recommendedName>
</protein>
<dbReference type="InterPro" id="IPR050351">
    <property type="entry name" value="BphY/WalK/GraS-like"/>
</dbReference>
<keyword evidence="6" id="KW-0547">Nucleotide-binding</keyword>
<comment type="subcellular location">
    <subcellularLocation>
        <location evidence="2">Cell membrane</location>
        <topology evidence="2">Multi-pass membrane protein</topology>
    </subcellularLocation>
</comment>
<keyword evidence="11" id="KW-0175">Coiled coil</keyword>
<evidence type="ECO:0000256" key="5">
    <source>
        <dbReference type="ARBA" id="ARBA00022679"/>
    </source>
</evidence>
<evidence type="ECO:0000256" key="1">
    <source>
        <dbReference type="ARBA" id="ARBA00000085"/>
    </source>
</evidence>
<dbReference type="FunFam" id="1.10.287.130:FF:000001">
    <property type="entry name" value="Two-component sensor histidine kinase"/>
    <property type="match status" value="1"/>
</dbReference>
<dbReference type="Pfam" id="PF00512">
    <property type="entry name" value="HisKA"/>
    <property type="match status" value="1"/>
</dbReference>
<name>A0A9W5W6E9_9BACL</name>
<evidence type="ECO:0000256" key="4">
    <source>
        <dbReference type="ARBA" id="ARBA00022553"/>
    </source>
</evidence>
<feature type="transmembrane region" description="Helical" evidence="12">
    <location>
        <begin position="186"/>
        <end position="205"/>
    </location>
</feature>
<feature type="transmembrane region" description="Helical" evidence="12">
    <location>
        <begin position="68"/>
        <end position="90"/>
    </location>
</feature>
<dbReference type="GO" id="GO:0005524">
    <property type="term" value="F:ATP binding"/>
    <property type="evidence" value="ECO:0007669"/>
    <property type="project" value="UniProtKB-KW"/>
</dbReference>
<dbReference type="InterPro" id="IPR003594">
    <property type="entry name" value="HATPase_dom"/>
</dbReference>
<feature type="transmembrane region" description="Helical" evidence="12">
    <location>
        <begin position="155"/>
        <end position="174"/>
    </location>
</feature>
<keyword evidence="4" id="KW-0597">Phosphoprotein</keyword>
<dbReference type="SUPFAM" id="SSF55874">
    <property type="entry name" value="ATPase domain of HSP90 chaperone/DNA topoisomerase II/histidine kinase"/>
    <property type="match status" value="1"/>
</dbReference>
<feature type="non-terminal residue" evidence="14">
    <location>
        <position position="1"/>
    </location>
</feature>
<sequence length="528" mass="59692">LQISNFHHRRGGVWEVLELGRTSDVIERQTRATAQTMVLFGALAVVGMYHIALFVLRREETFTLHFGLLCLWVGIRTIVTGEVLLLRWIPGFSWEVGLKIDYMSLALSALAGYLYVFELFPKDASNRVRYAIGISTAVMCVFVLLFPAYRYTQLLGFFQLFIVTVSLYAVYVLIVAKLRKREGASFVLMGIFVFVLTILNDMIYYNQWYRTTELVPIGLFFFILMQAVIISTRFSGALRKVETVSEALKELNVHLEDRIEERTVALRSSNEKLEASNVELEKMERSRRHLLTNISHDLRTPMTLVQGYLEAMQDGVVKGEEQQAKYVRMVLGKIDGLNRLIAELFELSKLESGQVRLELREIVVAEWAESLREYFGLDIESRGMTMGIEVAEEHAGAPGGERIRVRIDETRMNKALANLVYNAIKHMPTGGRLELRFRLDRKADKLLLEVSDTGSGIEEEDMPYIFDRFYKKDKSRNSAGGGSGIGLAIVKEIIELHGGVIVAESQPGEGTTFRIALPSSLIEARPGG</sequence>
<feature type="transmembrane region" description="Helical" evidence="12">
    <location>
        <begin position="37"/>
        <end position="56"/>
    </location>
</feature>
<feature type="domain" description="Histidine kinase" evidence="13">
    <location>
        <begin position="293"/>
        <end position="521"/>
    </location>
</feature>
<evidence type="ECO:0000313" key="15">
    <source>
        <dbReference type="Proteomes" id="UP000053750"/>
    </source>
</evidence>
<evidence type="ECO:0000313" key="14">
    <source>
        <dbReference type="EMBL" id="EXX86533.1"/>
    </source>
</evidence>
<keyword evidence="15" id="KW-1185">Reference proteome</keyword>
<dbReference type="InterPro" id="IPR004358">
    <property type="entry name" value="Sig_transdc_His_kin-like_C"/>
</dbReference>
<evidence type="ECO:0000256" key="8">
    <source>
        <dbReference type="ARBA" id="ARBA00022840"/>
    </source>
</evidence>
<dbReference type="RefSeq" id="WP_036716370.1">
    <property type="nucleotide sequence ID" value="NZ_KK082274.1"/>
</dbReference>
<dbReference type="Proteomes" id="UP000053750">
    <property type="component" value="Unassembled WGS sequence"/>
</dbReference>
<dbReference type="Gene3D" id="1.10.287.130">
    <property type="match status" value="1"/>
</dbReference>
<feature type="transmembrane region" description="Helical" evidence="12">
    <location>
        <begin position="102"/>
        <end position="121"/>
    </location>
</feature>
<dbReference type="Gene3D" id="3.30.565.10">
    <property type="entry name" value="Histidine kinase-like ATPase, C-terminal domain"/>
    <property type="match status" value="1"/>
</dbReference>
<dbReference type="AlphaFoldDB" id="A0A9W5W6E9"/>
<evidence type="ECO:0000256" key="7">
    <source>
        <dbReference type="ARBA" id="ARBA00022777"/>
    </source>
</evidence>
<dbReference type="CDD" id="cd00082">
    <property type="entry name" value="HisKA"/>
    <property type="match status" value="1"/>
</dbReference>
<keyword evidence="9" id="KW-0902">Two-component regulatory system</keyword>
<dbReference type="Pfam" id="PF02518">
    <property type="entry name" value="HATPase_c"/>
    <property type="match status" value="1"/>
</dbReference>
<organism evidence="14 15">
    <name type="scientific">Paenibacillus darwinianus</name>
    <dbReference type="NCBI Taxonomy" id="1380763"/>
    <lineage>
        <taxon>Bacteria</taxon>
        <taxon>Bacillati</taxon>
        <taxon>Bacillota</taxon>
        <taxon>Bacilli</taxon>
        <taxon>Bacillales</taxon>
        <taxon>Paenibacillaceae</taxon>
        <taxon>Paenibacillus</taxon>
    </lineage>
</organism>
<evidence type="ECO:0000256" key="11">
    <source>
        <dbReference type="SAM" id="Coils"/>
    </source>
</evidence>
<dbReference type="EMBL" id="JFHU01000187">
    <property type="protein sequence ID" value="EXX86533.1"/>
    <property type="molecule type" value="Genomic_DNA"/>
</dbReference>
<evidence type="ECO:0000256" key="12">
    <source>
        <dbReference type="SAM" id="Phobius"/>
    </source>
</evidence>
<evidence type="ECO:0000256" key="6">
    <source>
        <dbReference type="ARBA" id="ARBA00022741"/>
    </source>
</evidence>
<dbReference type="InterPro" id="IPR005467">
    <property type="entry name" value="His_kinase_dom"/>
</dbReference>
<accession>A0A9W5W6E9</accession>
<evidence type="ECO:0000259" key="13">
    <source>
        <dbReference type="PROSITE" id="PS50109"/>
    </source>
</evidence>
<comment type="caution">
    <text evidence="14">The sequence shown here is derived from an EMBL/GenBank/DDBJ whole genome shotgun (WGS) entry which is preliminary data.</text>
</comment>
<dbReference type="PRINTS" id="PR00344">
    <property type="entry name" value="BCTRLSENSOR"/>
</dbReference>
<evidence type="ECO:0000256" key="2">
    <source>
        <dbReference type="ARBA" id="ARBA00004651"/>
    </source>
</evidence>
<keyword evidence="8" id="KW-0067">ATP-binding</keyword>
<dbReference type="GO" id="GO:0004721">
    <property type="term" value="F:phosphoprotein phosphatase activity"/>
    <property type="evidence" value="ECO:0007669"/>
    <property type="project" value="TreeGrafter"/>
</dbReference>
<dbReference type="InterPro" id="IPR036097">
    <property type="entry name" value="HisK_dim/P_sf"/>
</dbReference>
<dbReference type="GO" id="GO:0016036">
    <property type="term" value="P:cellular response to phosphate starvation"/>
    <property type="evidence" value="ECO:0007669"/>
    <property type="project" value="TreeGrafter"/>
</dbReference>
<dbReference type="InterPro" id="IPR036890">
    <property type="entry name" value="HATPase_C_sf"/>
</dbReference>
<dbReference type="SUPFAM" id="SSF47384">
    <property type="entry name" value="Homodimeric domain of signal transducing histidine kinase"/>
    <property type="match status" value="1"/>
</dbReference>
<dbReference type="SMART" id="SM00387">
    <property type="entry name" value="HATPase_c"/>
    <property type="match status" value="1"/>
</dbReference>
<feature type="transmembrane region" description="Helical" evidence="12">
    <location>
        <begin position="217"/>
        <end position="236"/>
    </location>
</feature>
<dbReference type="PANTHER" id="PTHR45453:SF1">
    <property type="entry name" value="PHOSPHATE REGULON SENSOR PROTEIN PHOR"/>
    <property type="match status" value="1"/>
</dbReference>
<feature type="coiled-coil region" evidence="11">
    <location>
        <begin position="266"/>
        <end position="293"/>
    </location>
</feature>